<name>A0A9P4XTA7_CRYP1</name>
<reference evidence="2" key="1">
    <citation type="journal article" date="2020" name="Phytopathology">
        <title>Genome sequence of the chestnut blight fungus Cryphonectria parasitica EP155: A fundamental resource for an archetypical invasive plant pathogen.</title>
        <authorList>
            <person name="Crouch J.A."/>
            <person name="Dawe A."/>
            <person name="Aerts A."/>
            <person name="Barry K."/>
            <person name="Churchill A.C.L."/>
            <person name="Grimwood J."/>
            <person name="Hillman B."/>
            <person name="Milgroom M.G."/>
            <person name="Pangilinan J."/>
            <person name="Smith M."/>
            <person name="Salamov A."/>
            <person name="Schmutz J."/>
            <person name="Yadav J."/>
            <person name="Grigoriev I.V."/>
            <person name="Nuss D."/>
        </authorList>
    </citation>
    <scope>NUCLEOTIDE SEQUENCE</scope>
    <source>
        <strain evidence="2">EP155</strain>
    </source>
</reference>
<feature type="transmembrane region" description="Helical" evidence="1">
    <location>
        <begin position="458"/>
        <end position="476"/>
    </location>
</feature>
<dbReference type="Proteomes" id="UP000803844">
    <property type="component" value="Unassembled WGS sequence"/>
</dbReference>
<gene>
    <name evidence="2" type="ORF">M406DRAFT_268370</name>
</gene>
<keyword evidence="1" id="KW-0472">Membrane</keyword>
<organism evidence="2 3">
    <name type="scientific">Cryphonectria parasitica (strain ATCC 38755 / EP155)</name>
    <dbReference type="NCBI Taxonomy" id="660469"/>
    <lineage>
        <taxon>Eukaryota</taxon>
        <taxon>Fungi</taxon>
        <taxon>Dikarya</taxon>
        <taxon>Ascomycota</taxon>
        <taxon>Pezizomycotina</taxon>
        <taxon>Sordariomycetes</taxon>
        <taxon>Sordariomycetidae</taxon>
        <taxon>Diaporthales</taxon>
        <taxon>Cryphonectriaceae</taxon>
        <taxon>Cryphonectria-Endothia species complex</taxon>
        <taxon>Cryphonectria</taxon>
    </lineage>
</organism>
<evidence type="ECO:0000313" key="3">
    <source>
        <dbReference type="Proteomes" id="UP000803844"/>
    </source>
</evidence>
<dbReference type="EMBL" id="MU032352">
    <property type="protein sequence ID" value="KAF3760852.1"/>
    <property type="molecule type" value="Genomic_DNA"/>
</dbReference>
<protein>
    <submittedName>
        <fullName evidence="2">Uncharacterized protein</fullName>
    </submittedName>
</protein>
<sequence>MKQYESRARKIAQDRLFKEGTRHPWMQDASINDKAPEVSSRVQIFEFKGDHKDKTKWPESYDGALDLIQFWEDNDHSEVVGTENRRLFIVENMDPLVLELLGVKLNIPPEVFLAHCDPFVNLGVLDNQWEMKSPSTYWRVAVPQMRRIASGEIRPPAGHYYIESGRVDRLEIEITDTTHWVTFFGQVSCWATRYGEGNRSWTAVLLVDPHEIWLRHQETYKRSRLDDYFPNRRTYAEASIDRESGSYSHPYERSLYDAIVGAHSSSGERTGSLGPATEDPFSATTFSRRLIHAAWADFLWREDFDFRDLVLDDEITHHLCQGNNALKPLESGVDARTVEKYQRLIEIRNDVKRWKWHMNSIMWSFGARVSTYSGIVDKDHGLWEKLEEKLTRMEAEIAEHMDMFSQRATMEESFAAKQQARSAGQLTIIATIVVPCTFVASVLSMGGEFAAGQPLFGVYWAITIPATLVLLVWVLYESNETRPKFQQLKGQLKCLRLRRTRASPADVDEEQGRKQQ</sequence>
<accession>A0A9P4XTA7</accession>
<feature type="transmembrane region" description="Helical" evidence="1">
    <location>
        <begin position="426"/>
        <end position="446"/>
    </location>
</feature>
<keyword evidence="1" id="KW-1133">Transmembrane helix</keyword>
<dbReference type="RefSeq" id="XP_040771831.1">
    <property type="nucleotide sequence ID" value="XM_040917933.1"/>
</dbReference>
<evidence type="ECO:0000313" key="2">
    <source>
        <dbReference type="EMBL" id="KAF3760852.1"/>
    </source>
</evidence>
<dbReference type="AlphaFoldDB" id="A0A9P4XTA7"/>
<dbReference type="Gene3D" id="1.20.58.340">
    <property type="entry name" value="Magnesium transport protein CorA, transmembrane region"/>
    <property type="match status" value="1"/>
</dbReference>
<dbReference type="OrthoDB" id="5428055at2759"/>
<keyword evidence="1" id="KW-0812">Transmembrane</keyword>
<proteinExistence type="predicted"/>
<keyword evidence="3" id="KW-1185">Reference proteome</keyword>
<comment type="caution">
    <text evidence="2">The sequence shown here is derived from an EMBL/GenBank/DDBJ whole genome shotgun (WGS) entry which is preliminary data.</text>
</comment>
<evidence type="ECO:0000256" key="1">
    <source>
        <dbReference type="SAM" id="Phobius"/>
    </source>
</evidence>
<dbReference type="GeneID" id="63835062"/>